<keyword evidence="1" id="KW-0966">Cell projection</keyword>
<keyword evidence="1" id="KW-0282">Flagellum</keyword>
<dbReference type="RefSeq" id="WP_268039961.1">
    <property type="nucleotide sequence ID" value="NZ_JAPQER010000002.1"/>
</dbReference>
<evidence type="ECO:0000313" key="1">
    <source>
        <dbReference type="EMBL" id="MCY6483687.1"/>
    </source>
</evidence>
<organism evidence="1 2">
    <name type="scientific">Clostridium aestuarii</name>
    <dbReference type="NCBI Taxonomy" id="338193"/>
    <lineage>
        <taxon>Bacteria</taxon>
        <taxon>Bacillati</taxon>
        <taxon>Bacillota</taxon>
        <taxon>Clostridia</taxon>
        <taxon>Eubacteriales</taxon>
        <taxon>Clostridiaceae</taxon>
        <taxon>Clostridium</taxon>
    </lineage>
</organism>
<dbReference type="EMBL" id="JAPQER010000002">
    <property type="protein sequence ID" value="MCY6483687.1"/>
    <property type="molecule type" value="Genomic_DNA"/>
</dbReference>
<sequence length="130" mass="14581">MGYRVVNGKLYPVGDFPQAYDSQKKANKITKENSFDEILKGKLNKDESFTISKHAAQRLKERNIRFNEVDMKSINEGINKAKEKGAKEALILYKNAALVTSIKNRTVITAVDSEESKGNVFTNIDSVVLL</sequence>
<dbReference type="Proteomes" id="UP001078443">
    <property type="component" value="Unassembled WGS sequence"/>
</dbReference>
<keyword evidence="1" id="KW-0969">Cilium</keyword>
<name>A0ABT4CXV3_9CLOT</name>
<accession>A0ABT4CXV3</accession>
<comment type="caution">
    <text evidence="1">The sequence shown here is derived from an EMBL/GenBank/DDBJ whole genome shotgun (WGS) entry which is preliminary data.</text>
</comment>
<gene>
    <name evidence="1" type="ORF">OW763_04905</name>
</gene>
<proteinExistence type="predicted"/>
<protein>
    <submittedName>
        <fullName evidence="1">Flagellar biosynthesis protein</fullName>
    </submittedName>
</protein>
<reference evidence="1" key="1">
    <citation type="submission" date="2022-12" db="EMBL/GenBank/DDBJ databases">
        <authorList>
            <person name="Wang J."/>
        </authorList>
    </citation>
    <scope>NUCLEOTIDE SEQUENCE</scope>
    <source>
        <strain evidence="1">HY-45-18</strain>
    </source>
</reference>
<keyword evidence="2" id="KW-1185">Reference proteome</keyword>
<dbReference type="Pfam" id="PF12611">
    <property type="entry name" value="Flagellar_put"/>
    <property type="match status" value="1"/>
</dbReference>
<dbReference type="NCBIfam" id="TIGR02530">
    <property type="entry name" value="flg_new"/>
    <property type="match status" value="1"/>
</dbReference>
<dbReference type="InterPro" id="IPR013367">
    <property type="entry name" value="Flagellar_put"/>
</dbReference>
<evidence type="ECO:0000313" key="2">
    <source>
        <dbReference type="Proteomes" id="UP001078443"/>
    </source>
</evidence>